<protein>
    <submittedName>
        <fullName evidence="2">Uncharacterized protein</fullName>
    </submittedName>
</protein>
<feature type="non-terminal residue" evidence="2">
    <location>
        <position position="1"/>
    </location>
</feature>
<organism evidence="2">
    <name type="scientific">hydrothermal vent metagenome</name>
    <dbReference type="NCBI Taxonomy" id="652676"/>
    <lineage>
        <taxon>unclassified sequences</taxon>
        <taxon>metagenomes</taxon>
        <taxon>ecological metagenomes</taxon>
    </lineage>
</organism>
<accession>A0A3B0UW80</accession>
<evidence type="ECO:0000256" key="1">
    <source>
        <dbReference type="SAM" id="Coils"/>
    </source>
</evidence>
<proteinExistence type="predicted"/>
<evidence type="ECO:0000313" key="2">
    <source>
        <dbReference type="EMBL" id="VAW28859.1"/>
    </source>
</evidence>
<keyword evidence="1" id="KW-0175">Coiled coil</keyword>
<reference evidence="2" key="1">
    <citation type="submission" date="2018-06" db="EMBL/GenBank/DDBJ databases">
        <authorList>
            <person name="Zhirakovskaya E."/>
        </authorList>
    </citation>
    <scope>NUCLEOTIDE SEQUENCE</scope>
</reference>
<dbReference type="AlphaFoldDB" id="A0A3B0UW80"/>
<dbReference type="EMBL" id="UOES01000470">
    <property type="protein sequence ID" value="VAW28859.1"/>
    <property type="molecule type" value="Genomic_DNA"/>
</dbReference>
<gene>
    <name evidence="2" type="ORF">MNBD_BACTEROID06-439</name>
</gene>
<feature type="coiled-coil region" evidence="1">
    <location>
        <begin position="18"/>
        <end position="45"/>
    </location>
</feature>
<sequence length="78" mass="8724">GRSGKAHGLDPVPILKEMNNGSEDILKLKARITQLEEELKLSKLKGKAYQIMVEIAKEDYNLDLEKKSGAKQSKNSKK</sequence>
<name>A0A3B0UW80_9ZZZZ</name>